<evidence type="ECO:0000259" key="16">
    <source>
        <dbReference type="Pfam" id="PF00593"/>
    </source>
</evidence>
<reference evidence="18" key="1">
    <citation type="submission" date="2022-06" db="EMBL/GenBank/DDBJ databases">
        <title>Sphingomonas sp. nov. isolated from rhizosphere soil of tomato.</title>
        <authorList>
            <person name="Dong H."/>
            <person name="Gao R."/>
        </authorList>
    </citation>
    <scope>NUCLEOTIDE SEQUENCE</scope>
    <source>
        <strain evidence="18">MMSM24</strain>
    </source>
</reference>
<feature type="chain" id="PRO_5041401966" evidence="15">
    <location>
        <begin position="22"/>
        <end position="856"/>
    </location>
</feature>
<evidence type="ECO:0000256" key="3">
    <source>
        <dbReference type="ARBA" id="ARBA00022452"/>
    </source>
</evidence>
<evidence type="ECO:0000256" key="15">
    <source>
        <dbReference type="SAM" id="SignalP"/>
    </source>
</evidence>
<keyword evidence="6 15" id="KW-0732">Signal</keyword>
<dbReference type="PANTHER" id="PTHR32552:SF81">
    <property type="entry name" value="TONB-DEPENDENT OUTER MEMBRANE RECEPTOR"/>
    <property type="match status" value="1"/>
</dbReference>
<evidence type="ECO:0000256" key="11">
    <source>
        <dbReference type="ARBA" id="ARBA00023237"/>
    </source>
</evidence>
<dbReference type="InterPro" id="IPR000531">
    <property type="entry name" value="Beta-barrel_TonB"/>
</dbReference>
<keyword evidence="4" id="KW-0410">Iron transport</keyword>
<evidence type="ECO:0000256" key="12">
    <source>
        <dbReference type="PROSITE-ProRule" id="PRU01360"/>
    </source>
</evidence>
<evidence type="ECO:0000256" key="6">
    <source>
        <dbReference type="ARBA" id="ARBA00022729"/>
    </source>
</evidence>
<evidence type="ECO:0000256" key="7">
    <source>
        <dbReference type="ARBA" id="ARBA00023004"/>
    </source>
</evidence>
<evidence type="ECO:0000256" key="4">
    <source>
        <dbReference type="ARBA" id="ARBA00022496"/>
    </source>
</evidence>
<dbReference type="EMBL" id="JANFAV010000010">
    <property type="protein sequence ID" value="MCW6535967.1"/>
    <property type="molecule type" value="Genomic_DNA"/>
</dbReference>
<dbReference type="InterPro" id="IPR036942">
    <property type="entry name" value="Beta-barrel_TonB_sf"/>
</dbReference>
<sequence length="856" mass="91907">MTKGFLLASVTGLIVAIPAYAQDASGADKAANVQARGTAAPPPIGNDIIVTASKRSEALNDTPQAVTAFTSEARQVIGIQTLSDMAKFTPGLSYDPSSDRVYLRGIGRTTNTAGSDPGIATYTDGIYDSSTTSVAADDFFIQRVEVLRGPQGTLYGRNSIGGAINAISKRPTEELSGEARVTVGNYDLQTYQVAISGAVTKELRVRIAGQYGRQGDGYFHNVAGGPSEGGVGNSYYVEGQIEADLGPQATLWIKGFTSGSNGRNRSGNNITPYDYGPYPTGALTPGAAFGYLLPGYTAQGSRSSNPGVTNVRDFSTNTPSRARMRDSFGVQSQLDIRLQPFDIRILGGYREYKYNTLADLDGTSMLSYSFPLAIGATCGFIPGCTPLAVRPSAGFLYEEDRSFGSAEIDFLSKDANRLKWIAGLYYYGEQLDQQSDFRSLDQPQLRAPANGPANPSGDFVYAGSRLKTSSYAVFGQLDWDVSPTLRLTAGLRYTYDEKRADEALRTICLGCVAGLTPDQLGSFTPALDITSSAASFASAPGVLYPTRIDSTTGRALRTLSGAWNALSGTAGVEWRPAVRSLIYANYSRGYKSGGFNAGGVTSTPETDPEHVDAYQAGIKQGVGPFQLNLAGYYYNYRGLQIPLSVPQPSGIMFTEFYNLHRASSYGAELEAMWNITHDFQLLLNYAYAKSRITSCCYVDSADPGAIQPGAQPTGSVVAGTHFQSLDGAELPLLPRNKVSANASYTLHLGANALTLSGSYTWRDVQYSSVFNRYYSRVPSAQSVDARLLWTGANDRYRVILFVKNLLDRTNYDSAVNVIGGNGAVPYALALDPRYTVNYGRGVAPPRTFGAQLQVKF</sequence>
<comment type="subcellular location">
    <subcellularLocation>
        <location evidence="1 12">Cell outer membrane</location>
        <topology evidence="1 12">Multi-pass membrane protein</topology>
    </subcellularLocation>
</comment>
<evidence type="ECO:0000256" key="2">
    <source>
        <dbReference type="ARBA" id="ARBA00022448"/>
    </source>
</evidence>
<name>A0AA42CRD3_9SPHN</name>
<dbReference type="GO" id="GO:0006826">
    <property type="term" value="P:iron ion transport"/>
    <property type="evidence" value="ECO:0007669"/>
    <property type="project" value="UniProtKB-KW"/>
</dbReference>
<dbReference type="Gene3D" id="2.40.170.20">
    <property type="entry name" value="TonB-dependent receptor, beta-barrel domain"/>
    <property type="match status" value="1"/>
</dbReference>
<dbReference type="Pfam" id="PF00593">
    <property type="entry name" value="TonB_dep_Rec_b-barrel"/>
    <property type="match status" value="1"/>
</dbReference>
<feature type="signal peptide" evidence="15">
    <location>
        <begin position="1"/>
        <end position="21"/>
    </location>
</feature>
<evidence type="ECO:0000256" key="14">
    <source>
        <dbReference type="RuleBase" id="RU003357"/>
    </source>
</evidence>
<feature type="short sequence motif" description="TonB C-terminal box" evidence="13">
    <location>
        <begin position="839"/>
        <end position="856"/>
    </location>
</feature>
<keyword evidence="2 12" id="KW-0813">Transport</keyword>
<keyword evidence="18" id="KW-0675">Receptor</keyword>
<dbReference type="InterPro" id="IPR012910">
    <property type="entry name" value="Plug_dom"/>
</dbReference>
<keyword evidence="10 12" id="KW-0472">Membrane</keyword>
<keyword evidence="5 12" id="KW-0812">Transmembrane</keyword>
<comment type="similarity">
    <text evidence="12 14">Belongs to the TonB-dependent receptor family.</text>
</comment>
<evidence type="ECO:0000256" key="13">
    <source>
        <dbReference type="PROSITE-ProRule" id="PRU10144"/>
    </source>
</evidence>
<proteinExistence type="inferred from homology"/>
<dbReference type="GO" id="GO:0009279">
    <property type="term" value="C:cell outer membrane"/>
    <property type="evidence" value="ECO:0007669"/>
    <property type="project" value="UniProtKB-SubCell"/>
</dbReference>
<comment type="caution">
    <text evidence="18">The sequence shown here is derived from an EMBL/GenBank/DDBJ whole genome shotgun (WGS) entry which is preliminary data.</text>
</comment>
<dbReference type="Proteomes" id="UP001165565">
    <property type="component" value="Unassembled WGS sequence"/>
</dbReference>
<evidence type="ECO:0000313" key="18">
    <source>
        <dbReference type="EMBL" id="MCW6535967.1"/>
    </source>
</evidence>
<evidence type="ECO:0000313" key="19">
    <source>
        <dbReference type="Proteomes" id="UP001165565"/>
    </source>
</evidence>
<evidence type="ECO:0000256" key="1">
    <source>
        <dbReference type="ARBA" id="ARBA00004571"/>
    </source>
</evidence>
<dbReference type="PROSITE" id="PS01156">
    <property type="entry name" value="TONB_DEPENDENT_REC_2"/>
    <property type="match status" value="1"/>
</dbReference>
<feature type="domain" description="TonB-dependent receptor-like beta-barrel" evidence="16">
    <location>
        <begin position="261"/>
        <end position="805"/>
    </location>
</feature>
<dbReference type="InterPro" id="IPR010917">
    <property type="entry name" value="TonB_rcpt_CS"/>
</dbReference>
<dbReference type="RefSeq" id="WP_265269397.1">
    <property type="nucleotide sequence ID" value="NZ_JANFAV010000010.1"/>
</dbReference>
<dbReference type="PANTHER" id="PTHR32552">
    <property type="entry name" value="FERRICHROME IRON RECEPTOR-RELATED"/>
    <property type="match status" value="1"/>
</dbReference>
<dbReference type="AlphaFoldDB" id="A0AA42CRD3"/>
<dbReference type="SUPFAM" id="SSF56935">
    <property type="entry name" value="Porins"/>
    <property type="match status" value="1"/>
</dbReference>
<evidence type="ECO:0000256" key="9">
    <source>
        <dbReference type="ARBA" id="ARBA00023077"/>
    </source>
</evidence>
<keyword evidence="8" id="KW-0406">Ion transport</keyword>
<keyword evidence="11 12" id="KW-0998">Cell outer membrane</keyword>
<keyword evidence="9 14" id="KW-0798">TonB box</keyword>
<protein>
    <submittedName>
        <fullName evidence="18">TonB-dependent receptor</fullName>
    </submittedName>
</protein>
<dbReference type="Pfam" id="PF07715">
    <property type="entry name" value="Plug"/>
    <property type="match status" value="1"/>
</dbReference>
<evidence type="ECO:0000259" key="17">
    <source>
        <dbReference type="Pfam" id="PF07715"/>
    </source>
</evidence>
<keyword evidence="19" id="KW-1185">Reference proteome</keyword>
<dbReference type="InterPro" id="IPR039426">
    <property type="entry name" value="TonB-dep_rcpt-like"/>
</dbReference>
<dbReference type="PROSITE" id="PS52016">
    <property type="entry name" value="TONB_DEPENDENT_REC_3"/>
    <property type="match status" value="1"/>
</dbReference>
<accession>A0AA42CRD3</accession>
<evidence type="ECO:0000256" key="10">
    <source>
        <dbReference type="ARBA" id="ARBA00023136"/>
    </source>
</evidence>
<gene>
    <name evidence="18" type="ORF">NEE01_14375</name>
</gene>
<feature type="domain" description="TonB-dependent receptor plug" evidence="17">
    <location>
        <begin position="59"/>
        <end position="163"/>
    </location>
</feature>
<keyword evidence="3 12" id="KW-1134">Transmembrane beta strand</keyword>
<organism evidence="18 19">
    <name type="scientific">Sphingomonas lycopersici</name>
    <dbReference type="NCBI Taxonomy" id="2951807"/>
    <lineage>
        <taxon>Bacteria</taxon>
        <taxon>Pseudomonadati</taxon>
        <taxon>Pseudomonadota</taxon>
        <taxon>Alphaproteobacteria</taxon>
        <taxon>Sphingomonadales</taxon>
        <taxon>Sphingomonadaceae</taxon>
        <taxon>Sphingomonas</taxon>
    </lineage>
</organism>
<evidence type="ECO:0000256" key="8">
    <source>
        <dbReference type="ARBA" id="ARBA00023065"/>
    </source>
</evidence>
<keyword evidence="7" id="KW-0408">Iron</keyword>
<evidence type="ECO:0000256" key="5">
    <source>
        <dbReference type="ARBA" id="ARBA00022692"/>
    </source>
</evidence>